<evidence type="ECO:0000256" key="17">
    <source>
        <dbReference type="RuleBase" id="RU003750"/>
    </source>
</evidence>
<feature type="transmembrane region" description="Helical" evidence="18">
    <location>
        <begin position="95"/>
        <end position="114"/>
    </location>
</feature>
<evidence type="ECO:0000256" key="1">
    <source>
        <dbReference type="ARBA" id="ARBA00004141"/>
    </source>
</evidence>
<keyword evidence="14" id="KW-1208">Phospholipid metabolism</keyword>
<dbReference type="Gene3D" id="1.20.120.1760">
    <property type="match status" value="1"/>
</dbReference>
<dbReference type="PANTHER" id="PTHR14269:SF62">
    <property type="entry name" value="CDP-DIACYLGLYCEROL--GLYCEROL-3-PHOSPHATE 3-PHOSPHATIDYLTRANSFERASE 1, CHLOROPLASTIC"/>
    <property type="match status" value="1"/>
</dbReference>
<evidence type="ECO:0000256" key="4">
    <source>
        <dbReference type="ARBA" id="ARBA00010441"/>
    </source>
</evidence>
<proteinExistence type="inferred from homology"/>
<dbReference type="Pfam" id="PF01066">
    <property type="entry name" value="CDP-OH_P_transf"/>
    <property type="match status" value="1"/>
</dbReference>
<dbReference type="PANTHER" id="PTHR14269">
    <property type="entry name" value="CDP-DIACYLGLYCEROL--GLYCEROL-3-PHOSPHATE 3-PHOSPHATIDYLTRANSFERASE-RELATED"/>
    <property type="match status" value="1"/>
</dbReference>
<dbReference type="GO" id="GO:0046474">
    <property type="term" value="P:glycerophospholipid biosynthetic process"/>
    <property type="evidence" value="ECO:0007669"/>
    <property type="project" value="TreeGrafter"/>
</dbReference>
<comment type="subcellular location">
    <subcellularLocation>
        <location evidence="1">Membrane</location>
        <topology evidence="1">Multi-pass membrane protein</topology>
    </subcellularLocation>
</comment>
<name>A0A9W6K303_9HYPH</name>
<evidence type="ECO:0000313" key="20">
    <source>
        <dbReference type="Proteomes" id="UP001143330"/>
    </source>
</evidence>
<dbReference type="RefSeq" id="WP_213363609.1">
    <property type="nucleotide sequence ID" value="NZ_BSFM01000021.1"/>
</dbReference>
<feature type="transmembrane region" description="Helical" evidence="18">
    <location>
        <begin position="33"/>
        <end position="54"/>
    </location>
</feature>
<keyword evidence="7" id="KW-0444">Lipid biosynthesis</keyword>
<evidence type="ECO:0000256" key="18">
    <source>
        <dbReference type="SAM" id="Phobius"/>
    </source>
</evidence>
<feature type="transmembrane region" description="Helical" evidence="18">
    <location>
        <begin position="185"/>
        <end position="203"/>
    </location>
</feature>
<dbReference type="InterPro" id="IPR000462">
    <property type="entry name" value="CDP-OH_P_trans"/>
</dbReference>
<reference evidence="19" key="2">
    <citation type="submission" date="2023-01" db="EMBL/GenBank/DDBJ databases">
        <authorList>
            <person name="Sun Q."/>
            <person name="Evtushenko L."/>
        </authorList>
    </citation>
    <scope>NUCLEOTIDE SEQUENCE</scope>
    <source>
        <strain evidence="19">VKM B-2789</strain>
    </source>
</reference>
<evidence type="ECO:0000256" key="9">
    <source>
        <dbReference type="ARBA" id="ARBA00022692"/>
    </source>
</evidence>
<evidence type="ECO:0000256" key="5">
    <source>
        <dbReference type="ARBA" id="ARBA00013170"/>
    </source>
</evidence>
<keyword evidence="20" id="KW-1185">Reference proteome</keyword>
<dbReference type="EMBL" id="BSFM01000021">
    <property type="protein sequence ID" value="GLK86554.1"/>
    <property type="molecule type" value="Genomic_DNA"/>
</dbReference>
<evidence type="ECO:0000256" key="13">
    <source>
        <dbReference type="ARBA" id="ARBA00023209"/>
    </source>
</evidence>
<comment type="similarity">
    <text evidence="4 17">Belongs to the CDP-alcohol phosphatidyltransferase class-I family.</text>
</comment>
<comment type="catalytic activity">
    <reaction evidence="15">
        <text>a CDP-1,2-diacyl-sn-glycerol + sn-glycerol 3-phosphate = a 1,2-diacyl-sn-glycero-3-phospho-(1'-sn-glycero-3'-phosphate) + CMP + H(+)</text>
        <dbReference type="Rhea" id="RHEA:12593"/>
        <dbReference type="ChEBI" id="CHEBI:15378"/>
        <dbReference type="ChEBI" id="CHEBI:57597"/>
        <dbReference type="ChEBI" id="CHEBI:58332"/>
        <dbReference type="ChEBI" id="CHEBI:60110"/>
        <dbReference type="ChEBI" id="CHEBI:60377"/>
        <dbReference type="EC" id="2.7.8.5"/>
    </reaction>
</comment>
<evidence type="ECO:0000256" key="14">
    <source>
        <dbReference type="ARBA" id="ARBA00023264"/>
    </source>
</evidence>
<evidence type="ECO:0000256" key="2">
    <source>
        <dbReference type="ARBA" id="ARBA00005042"/>
    </source>
</evidence>
<keyword evidence="8 17" id="KW-0808">Transferase</keyword>
<keyword evidence="10 18" id="KW-1133">Transmembrane helix</keyword>
<keyword evidence="11" id="KW-0443">Lipid metabolism</keyword>
<dbReference type="InterPro" id="IPR048254">
    <property type="entry name" value="CDP_ALCOHOL_P_TRANSF_CS"/>
</dbReference>
<dbReference type="InterPro" id="IPR043130">
    <property type="entry name" value="CDP-OH_PTrfase_TM_dom"/>
</dbReference>
<comment type="caution">
    <text evidence="19">The sequence shown here is derived from an EMBL/GenBank/DDBJ whole genome shotgun (WGS) entry which is preliminary data.</text>
</comment>
<evidence type="ECO:0000256" key="15">
    <source>
        <dbReference type="ARBA" id="ARBA00048586"/>
    </source>
</evidence>
<dbReference type="PIRSF" id="PIRSF000847">
    <property type="entry name" value="Phos_ph_gly_syn"/>
    <property type="match status" value="1"/>
</dbReference>
<evidence type="ECO:0000313" key="19">
    <source>
        <dbReference type="EMBL" id="GLK86554.1"/>
    </source>
</evidence>
<keyword evidence="12 18" id="KW-0472">Membrane</keyword>
<keyword evidence="13" id="KW-0594">Phospholipid biosynthesis</keyword>
<evidence type="ECO:0000256" key="7">
    <source>
        <dbReference type="ARBA" id="ARBA00022516"/>
    </source>
</evidence>
<feature type="transmembrane region" description="Helical" evidence="18">
    <location>
        <begin position="60"/>
        <end position="83"/>
    </location>
</feature>
<keyword evidence="9 18" id="KW-0812">Transmembrane</keyword>
<evidence type="ECO:0000256" key="16">
    <source>
        <dbReference type="NCBIfam" id="TIGR00560"/>
    </source>
</evidence>
<dbReference type="AlphaFoldDB" id="A0A9W6K303"/>
<accession>A0A9W6K303</accession>
<comment type="pathway">
    <text evidence="3">Lipid metabolism.</text>
</comment>
<gene>
    <name evidence="19" type="primary">pgsA</name>
    <name evidence="19" type="ORF">GCM10017653_46240</name>
</gene>
<dbReference type="PROSITE" id="PS00379">
    <property type="entry name" value="CDP_ALCOHOL_P_TRANSF"/>
    <property type="match status" value="1"/>
</dbReference>
<dbReference type="InterPro" id="IPR004570">
    <property type="entry name" value="Phosphatidylglycerol_P_synth"/>
</dbReference>
<evidence type="ECO:0000256" key="11">
    <source>
        <dbReference type="ARBA" id="ARBA00023098"/>
    </source>
</evidence>
<reference evidence="19" key="1">
    <citation type="journal article" date="2014" name="Int. J. Syst. Evol. Microbiol.">
        <title>Complete genome sequence of Corynebacterium casei LMG S-19264T (=DSM 44701T), isolated from a smear-ripened cheese.</title>
        <authorList>
            <consortium name="US DOE Joint Genome Institute (JGI-PGF)"/>
            <person name="Walter F."/>
            <person name="Albersmeier A."/>
            <person name="Kalinowski J."/>
            <person name="Ruckert C."/>
        </authorList>
    </citation>
    <scope>NUCLEOTIDE SEQUENCE</scope>
    <source>
        <strain evidence="19">VKM B-2789</strain>
    </source>
</reference>
<dbReference type="GO" id="GO:0016020">
    <property type="term" value="C:membrane"/>
    <property type="evidence" value="ECO:0007669"/>
    <property type="project" value="UniProtKB-SubCell"/>
</dbReference>
<evidence type="ECO:0000256" key="10">
    <source>
        <dbReference type="ARBA" id="ARBA00022989"/>
    </source>
</evidence>
<evidence type="ECO:0000256" key="8">
    <source>
        <dbReference type="ARBA" id="ARBA00022679"/>
    </source>
</evidence>
<evidence type="ECO:0000256" key="12">
    <source>
        <dbReference type="ARBA" id="ARBA00023136"/>
    </source>
</evidence>
<comment type="pathway">
    <text evidence="2">Phospholipid metabolism; phosphatidylglycerol biosynthesis; phosphatidylglycerol from CDP-diacylglycerol: step 1/2.</text>
</comment>
<organism evidence="19 20">
    <name type="scientific">Ancylobacter defluvii</name>
    <dbReference type="NCBI Taxonomy" id="1282440"/>
    <lineage>
        <taxon>Bacteria</taxon>
        <taxon>Pseudomonadati</taxon>
        <taxon>Pseudomonadota</taxon>
        <taxon>Alphaproteobacteria</taxon>
        <taxon>Hyphomicrobiales</taxon>
        <taxon>Xanthobacteraceae</taxon>
        <taxon>Ancylobacter</taxon>
    </lineage>
</organism>
<sequence length="218" mass="23549">MVDVAPARNTVTEPAQTGSARSRRAHTYALPNLLTYARCVAVPLLVGCLFWADILAGGLWLRWAALGIYVVAAITDFFDGYLARIWSQQSAIGRMLDPIADKLLVAASLLMMASDGTIRGWSLWAAAVILCREILVSGLREFLAELRVSVPVTRLAKWKTTAQLVAVGVLLAGPAADALLPGTTLAGIVLLWISALLTLYTGWDYFRAGARHLIEDEA</sequence>
<dbReference type="NCBIfam" id="TIGR00560">
    <property type="entry name" value="pgsA"/>
    <property type="match status" value="1"/>
</dbReference>
<dbReference type="InterPro" id="IPR050324">
    <property type="entry name" value="CDP-alcohol_PTase-I"/>
</dbReference>
<protein>
    <recommendedName>
        <fullName evidence="6 16">CDP-diacylglycerol--glycerol-3-phosphate 3-phosphatidyltransferase</fullName>
        <ecNumber evidence="5 16">2.7.8.5</ecNumber>
    </recommendedName>
</protein>
<evidence type="ECO:0000256" key="3">
    <source>
        <dbReference type="ARBA" id="ARBA00005189"/>
    </source>
</evidence>
<dbReference type="GO" id="GO:0008444">
    <property type="term" value="F:CDP-diacylglycerol-glycerol-3-phosphate 3-phosphatidyltransferase activity"/>
    <property type="evidence" value="ECO:0007669"/>
    <property type="project" value="UniProtKB-UniRule"/>
</dbReference>
<evidence type="ECO:0000256" key="6">
    <source>
        <dbReference type="ARBA" id="ARBA00014944"/>
    </source>
</evidence>
<dbReference type="Proteomes" id="UP001143330">
    <property type="component" value="Unassembled WGS sequence"/>
</dbReference>
<dbReference type="EC" id="2.7.8.5" evidence="5 16"/>